<dbReference type="GeneID" id="24922885"/>
<evidence type="ECO:0000256" key="3">
    <source>
        <dbReference type="ARBA" id="ARBA00022525"/>
    </source>
</evidence>
<keyword evidence="4" id="KW-0732">Signal</keyword>
<evidence type="ECO:0000256" key="1">
    <source>
        <dbReference type="ARBA" id="ARBA00004613"/>
    </source>
</evidence>
<sequence>MTEEQNRNPNKMMSNKLFICIICFFVMGIVYAAAQMIFLIPQLRNTELSNAPFRSQTTMESTGPIRPNLITRWTKFQAQEHPEKYDMDDGIVVLAGASRKKPKTNLRKGVEQELYSDSIVVETEKKKQDQVSIQEPANKSFHPRVKVELFLESLCPDTYRFVKGPLSKVAHDPYIMDVIDLQIYVSGKSTQISQDPPQFNCQHGPAECYGNLVENCIIRHTTSGDAVDVMICLYERRKFDENSLSICSKNLEDPRGVRDAVMECIKGEGKFLIQKAYDRTPKLGYVPSMRINKGAIVPASTNLKDVICNAWTGEKPPTCT</sequence>
<dbReference type="GO" id="GO:0016671">
    <property type="term" value="F:oxidoreductase activity, acting on a sulfur group of donors, disulfide as acceptor"/>
    <property type="evidence" value="ECO:0007669"/>
    <property type="project" value="InterPro"/>
</dbReference>
<keyword evidence="3" id="KW-0964">Secreted</keyword>
<dbReference type="InterPro" id="IPR004911">
    <property type="entry name" value="Interferon-induced_GILT"/>
</dbReference>
<gene>
    <name evidence="6" type="ORF">GSBLH_T00006761001</name>
</gene>
<dbReference type="OrthoDB" id="191451at2759"/>
<comment type="subcellular location">
    <subcellularLocation>
        <location evidence="1">Secreted</location>
    </subcellularLocation>
</comment>
<dbReference type="InParanoid" id="D8M8E2"/>
<proteinExistence type="inferred from homology"/>
<dbReference type="Proteomes" id="UP000008312">
    <property type="component" value="Unassembled WGS sequence"/>
</dbReference>
<comment type="similarity">
    <text evidence="2">Belongs to the GILT family.</text>
</comment>
<evidence type="ECO:0000313" key="6">
    <source>
        <dbReference type="EMBL" id="CBK24331.2"/>
    </source>
</evidence>
<dbReference type="PANTHER" id="PTHR13234">
    <property type="entry name" value="GAMMA-INTERFERON INDUCIBLE LYSOSOMAL THIOL REDUCTASE GILT"/>
    <property type="match status" value="1"/>
</dbReference>
<dbReference type="PANTHER" id="PTHR13234:SF8">
    <property type="entry name" value="GAMMA-INTERFERON-INDUCIBLE LYSOSOMAL THIOL REDUCTASE"/>
    <property type="match status" value="1"/>
</dbReference>
<evidence type="ECO:0000256" key="4">
    <source>
        <dbReference type="ARBA" id="ARBA00022729"/>
    </source>
</evidence>
<dbReference type="Pfam" id="PF03227">
    <property type="entry name" value="GILT"/>
    <property type="match status" value="1"/>
</dbReference>
<reference evidence="6" key="1">
    <citation type="submission" date="2010-02" db="EMBL/GenBank/DDBJ databases">
        <title>Sequencing and annotation of the Blastocystis hominis genome.</title>
        <authorList>
            <person name="Wincker P."/>
        </authorList>
    </citation>
    <scope>NUCLEOTIDE SEQUENCE</scope>
    <source>
        <strain evidence="6">Singapore isolate B</strain>
    </source>
</reference>
<protein>
    <recommendedName>
        <fullName evidence="8">Gamma interferon inducible lysosomal thiol reductase GILT</fullName>
    </recommendedName>
</protein>
<evidence type="ECO:0000256" key="2">
    <source>
        <dbReference type="ARBA" id="ARBA00005679"/>
    </source>
</evidence>
<keyword evidence="7" id="KW-1185">Reference proteome</keyword>
<dbReference type="EMBL" id="FN668683">
    <property type="protein sequence ID" value="CBK24331.2"/>
    <property type="molecule type" value="Genomic_DNA"/>
</dbReference>
<evidence type="ECO:0000313" key="7">
    <source>
        <dbReference type="Proteomes" id="UP000008312"/>
    </source>
</evidence>
<dbReference type="RefSeq" id="XP_012898379.1">
    <property type="nucleotide sequence ID" value="XM_013042925.1"/>
</dbReference>
<evidence type="ECO:0008006" key="8">
    <source>
        <dbReference type="Google" id="ProtNLM"/>
    </source>
</evidence>
<accession>D8M8E2</accession>
<dbReference type="GO" id="GO:0005576">
    <property type="term" value="C:extracellular region"/>
    <property type="evidence" value="ECO:0007669"/>
    <property type="project" value="UniProtKB-SubCell"/>
</dbReference>
<keyword evidence="5" id="KW-0325">Glycoprotein</keyword>
<organism evidence="6">
    <name type="scientific">Blastocystis hominis</name>
    <dbReference type="NCBI Taxonomy" id="12968"/>
    <lineage>
        <taxon>Eukaryota</taxon>
        <taxon>Sar</taxon>
        <taxon>Stramenopiles</taxon>
        <taxon>Bigyra</taxon>
        <taxon>Opalozoa</taxon>
        <taxon>Opalinata</taxon>
        <taxon>Blastocystidae</taxon>
        <taxon>Blastocystis</taxon>
    </lineage>
</organism>
<evidence type="ECO:0000256" key="5">
    <source>
        <dbReference type="ARBA" id="ARBA00023180"/>
    </source>
</evidence>
<name>D8M8E2_BLAHO</name>
<dbReference type="AlphaFoldDB" id="D8M8E2"/>